<evidence type="ECO:0000313" key="3">
    <source>
        <dbReference type="Proteomes" id="UP000621799"/>
    </source>
</evidence>
<dbReference type="SMART" id="SM00028">
    <property type="entry name" value="TPR"/>
    <property type="match status" value="2"/>
</dbReference>
<gene>
    <name evidence="2" type="ORF">IQ235_12300</name>
</gene>
<protein>
    <recommendedName>
        <fullName evidence="4">Tetratricopeptide repeat protein</fullName>
    </recommendedName>
</protein>
<reference evidence="2" key="1">
    <citation type="submission" date="2020-10" db="EMBL/GenBank/DDBJ databases">
        <authorList>
            <person name="Castelo-Branco R."/>
            <person name="Eusebio N."/>
            <person name="Adriana R."/>
            <person name="Vieira A."/>
            <person name="Brugerolle De Fraissinette N."/>
            <person name="Rezende De Castro R."/>
            <person name="Schneider M.P."/>
            <person name="Vasconcelos V."/>
            <person name="Leao P.N."/>
        </authorList>
    </citation>
    <scope>NUCLEOTIDE SEQUENCE</scope>
    <source>
        <strain evidence="2">LEGE 11467</strain>
    </source>
</reference>
<dbReference type="AlphaFoldDB" id="A0A928ZAB8"/>
<dbReference type="Proteomes" id="UP000621799">
    <property type="component" value="Unassembled WGS sequence"/>
</dbReference>
<evidence type="ECO:0000313" key="2">
    <source>
        <dbReference type="EMBL" id="MBE9041561.1"/>
    </source>
</evidence>
<sequence>MKLLHKTLGTVALIALFNAIVPSPAFGQQVTPSDTSVRVVGDDFVVLATAAMADGDYHNAAYHANKALEIDETLADAYFLRGQAFSYLGERDAAIADLERAADLYLAQDDRVGYQAAVDTLSGV</sequence>
<dbReference type="InterPro" id="IPR011990">
    <property type="entry name" value="TPR-like_helical_dom_sf"/>
</dbReference>
<accession>A0A928ZAB8</accession>
<feature type="signal peptide" evidence="1">
    <location>
        <begin position="1"/>
        <end position="27"/>
    </location>
</feature>
<dbReference type="SUPFAM" id="SSF48452">
    <property type="entry name" value="TPR-like"/>
    <property type="match status" value="1"/>
</dbReference>
<dbReference type="InterPro" id="IPR019734">
    <property type="entry name" value="TPR_rpt"/>
</dbReference>
<keyword evidence="1" id="KW-0732">Signal</keyword>
<name>A0A928ZAB8_9CYAN</name>
<dbReference type="Pfam" id="PF13181">
    <property type="entry name" value="TPR_8"/>
    <property type="match status" value="1"/>
</dbReference>
<organism evidence="2 3">
    <name type="scientific">Zarconia navalis LEGE 11467</name>
    <dbReference type="NCBI Taxonomy" id="1828826"/>
    <lineage>
        <taxon>Bacteria</taxon>
        <taxon>Bacillati</taxon>
        <taxon>Cyanobacteriota</taxon>
        <taxon>Cyanophyceae</taxon>
        <taxon>Oscillatoriophycideae</taxon>
        <taxon>Oscillatoriales</taxon>
        <taxon>Oscillatoriales incertae sedis</taxon>
        <taxon>Zarconia</taxon>
        <taxon>Zarconia navalis</taxon>
    </lineage>
</organism>
<comment type="caution">
    <text evidence="2">The sequence shown here is derived from an EMBL/GenBank/DDBJ whole genome shotgun (WGS) entry which is preliminary data.</text>
</comment>
<dbReference type="RefSeq" id="WP_264321764.1">
    <property type="nucleotide sequence ID" value="NZ_JADEXN010000212.1"/>
</dbReference>
<proteinExistence type="predicted"/>
<keyword evidence="3" id="KW-1185">Reference proteome</keyword>
<dbReference type="EMBL" id="JADEXN010000212">
    <property type="protein sequence ID" value="MBE9041561.1"/>
    <property type="molecule type" value="Genomic_DNA"/>
</dbReference>
<feature type="chain" id="PRO_5037129122" description="Tetratricopeptide repeat protein" evidence="1">
    <location>
        <begin position="28"/>
        <end position="124"/>
    </location>
</feature>
<dbReference type="Gene3D" id="1.25.40.10">
    <property type="entry name" value="Tetratricopeptide repeat domain"/>
    <property type="match status" value="1"/>
</dbReference>
<evidence type="ECO:0008006" key="4">
    <source>
        <dbReference type="Google" id="ProtNLM"/>
    </source>
</evidence>
<evidence type="ECO:0000256" key="1">
    <source>
        <dbReference type="SAM" id="SignalP"/>
    </source>
</evidence>